<dbReference type="PRINTS" id="PR00909">
    <property type="entry name" value="SPERMDNBNDNG"/>
</dbReference>
<keyword evidence="3" id="KW-1185">Reference proteome</keyword>
<keyword evidence="1" id="KW-0732">Signal</keyword>
<accession>A0A1M6PF29</accession>
<dbReference type="AlphaFoldDB" id="A0A1M6PF29"/>
<sequence>MRKLYILLVCFLIGISTILHKNNTSSEEERLTIYASLMEEQAIKAVEEFEKETGIKTNFIRRSSGEILEKIRKEKENMKASVWYGGTADTFISAYEEGLIEPYKSPNSYMIPNEYKDENGIWTGIYIGYLGFIANERWLKENNIDMPNCWEDLLKPEFEGNIVLPNPSSSGTAYTIVATIVQLMGEEKGLEFLNKLDKQVVQYTKSGLTPGIVVGLGEAGIGVTFLNNVIRYEKEGYKNIEMVAPKDGTGYEIGAVAILKDAPNMNEAKKFVDWSLTKRAQELGKSVGSYQVLTNYKAASPKEPEFIKDINLIKYDFKWAGKNRKRLIKKFEDMRD</sequence>
<dbReference type="STRING" id="1123349.SAMN02744037_01538"/>
<dbReference type="Gene3D" id="3.40.190.10">
    <property type="entry name" value="Periplasmic binding protein-like II"/>
    <property type="match status" value="2"/>
</dbReference>
<dbReference type="Pfam" id="PF13343">
    <property type="entry name" value="SBP_bac_6"/>
    <property type="match status" value="1"/>
</dbReference>
<name>A0A1M6PF29_9FIRM</name>
<dbReference type="OrthoDB" id="179400at2"/>
<dbReference type="SUPFAM" id="SSF53850">
    <property type="entry name" value="Periplasmic binding protein-like II"/>
    <property type="match status" value="1"/>
</dbReference>
<dbReference type="GO" id="GO:0030975">
    <property type="term" value="F:thiamine binding"/>
    <property type="evidence" value="ECO:0007669"/>
    <property type="project" value="TreeGrafter"/>
</dbReference>
<dbReference type="GO" id="GO:0030976">
    <property type="term" value="F:thiamine pyrophosphate binding"/>
    <property type="evidence" value="ECO:0007669"/>
    <property type="project" value="TreeGrafter"/>
</dbReference>
<evidence type="ECO:0000313" key="2">
    <source>
        <dbReference type="EMBL" id="SHK06549.1"/>
    </source>
</evidence>
<protein>
    <submittedName>
        <fullName evidence="2">Iron(III) transport system substrate-binding protein</fullName>
    </submittedName>
</protein>
<dbReference type="GO" id="GO:0015888">
    <property type="term" value="P:thiamine transport"/>
    <property type="evidence" value="ECO:0007669"/>
    <property type="project" value="TreeGrafter"/>
</dbReference>
<dbReference type="RefSeq" id="WP_072888799.1">
    <property type="nucleotide sequence ID" value="NZ_FRAE01000031.1"/>
</dbReference>
<dbReference type="GO" id="GO:0030288">
    <property type="term" value="C:outer membrane-bounded periplasmic space"/>
    <property type="evidence" value="ECO:0007669"/>
    <property type="project" value="TreeGrafter"/>
</dbReference>
<dbReference type="InterPro" id="IPR001188">
    <property type="entry name" value="Sperm_putr-bd"/>
</dbReference>
<dbReference type="InterPro" id="IPR026045">
    <property type="entry name" value="Ferric-bd"/>
</dbReference>
<dbReference type="PANTHER" id="PTHR30006">
    <property type="entry name" value="THIAMINE-BINDING PERIPLASMIC PROTEIN-RELATED"/>
    <property type="match status" value="1"/>
</dbReference>
<evidence type="ECO:0000313" key="3">
    <source>
        <dbReference type="Proteomes" id="UP000242497"/>
    </source>
</evidence>
<dbReference type="Proteomes" id="UP000242497">
    <property type="component" value="Unassembled WGS sequence"/>
</dbReference>
<proteinExistence type="predicted"/>
<dbReference type="GO" id="GO:0019808">
    <property type="term" value="F:polyamine binding"/>
    <property type="evidence" value="ECO:0007669"/>
    <property type="project" value="InterPro"/>
</dbReference>
<dbReference type="CDD" id="cd13544">
    <property type="entry name" value="PBP2_Fbp_like_1"/>
    <property type="match status" value="1"/>
</dbReference>
<gene>
    <name evidence="2" type="ORF">SAMN02744037_01538</name>
</gene>
<evidence type="ECO:0000256" key="1">
    <source>
        <dbReference type="ARBA" id="ARBA00022729"/>
    </source>
</evidence>
<dbReference type="EMBL" id="FRAE01000031">
    <property type="protein sequence ID" value="SHK06549.1"/>
    <property type="molecule type" value="Genomic_DNA"/>
</dbReference>
<organism evidence="2 3">
    <name type="scientific">Tepidibacter formicigenes DSM 15518</name>
    <dbReference type="NCBI Taxonomy" id="1123349"/>
    <lineage>
        <taxon>Bacteria</taxon>
        <taxon>Bacillati</taxon>
        <taxon>Bacillota</taxon>
        <taxon>Clostridia</taxon>
        <taxon>Peptostreptococcales</taxon>
        <taxon>Peptostreptococcaceae</taxon>
        <taxon>Tepidibacter</taxon>
    </lineage>
</organism>
<dbReference type="GO" id="GO:0015846">
    <property type="term" value="P:polyamine transport"/>
    <property type="evidence" value="ECO:0007669"/>
    <property type="project" value="InterPro"/>
</dbReference>
<reference evidence="3" key="1">
    <citation type="submission" date="2016-11" db="EMBL/GenBank/DDBJ databases">
        <authorList>
            <person name="Varghese N."/>
            <person name="Submissions S."/>
        </authorList>
    </citation>
    <scope>NUCLEOTIDE SEQUENCE [LARGE SCALE GENOMIC DNA]</scope>
    <source>
        <strain evidence="3">DSM 15518</strain>
    </source>
</reference>
<dbReference type="PANTHER" id="PTHR30006:SF2">
    <property type="entry name" value="ABC TRANSPORTER SUBSTRATE-BINDING PROTEIN"/>
    <property type="match status" value="1"/>
</dbReference>
<dbReference type="PIRSF" id="PIRSF002825">
    <property type="entry name" value="CfbpA"/>
    <property type="match status" value="1"/>
</dbReference>